<dbReference type="SUPFAM" id="SSF55729">
    <property type="entry name" value="Acyl-CoA N-acyltransferases (Nat)"/>
    <property type="match status" value="1"/>
</dbReference>
<evidence type="ECO:0000313" key="2">
    <source>
        <dbReference type="EMBL" id="PJF42690.1"/>
    </source>
</evidence>
<evidence type="ECO:0008006" key="5">
    <source>
        <dbReference type="Google" id="ProtNLM"/>
    </source>
</evidence>
<sequence>MPYSIEVRPFLPLDLPLVHRLSPMSVSLDSLTALTQGNHMVENAVWSSLPLADLGTPTYVLRLGESGYVAQFRHKVGDQHAHIVFIAPTLSPEEDSLPWLRLIEALIAAAGKRGAVTLNAEVAETDPIFDLLRQAGFAVYARQTIWQRAPQPLRARLMPLLRPATEQDVLALQTLYLENVPRLLRQAYEPPEPRNALVFGRNGRLSAYIAAHEGKYGIYLDLIMNPDECQPRAVDLLADALSRLPRAERLPVYAHLYRHQEWLSSALERLNFVPIGSQALMVRHTARRCEQTVRLTQTVENISLALPRRHEFCYHPPALDHEKALNGTLHH</sequence>
<evidence type="ECO:0000313" key="3">
    <source>
        <dbReference type="Proteomes" id="UP000228947"/>
    </source>
</evidence>
<comment type="caution">
    <text evidence="2">The sequence shown here is derived from an EMBL/GenBank/DDBJ whole genome shotgun (WGS) entry which is preliminary data.</text>
</comment>
<accession>A0A2M8PYS6</accession>
<protein>
    <recommendedName>
        <fullName evidence="5">N-acetyltransferase domain-containing protein</fullName>
    </recommendedName>
</protein>
<proteinExistence type="predicted"/>
<dbReference type="Proteomes" id="UP000229681">
    <property type="component" value="Unassembled WGS sequence"/>
</dbReference>
<dbReference type="Proteomes" id="UP000228947">
    <property type="component" value="Unassembled WGS sequence"/>
</dbReference>
<dbReference type="EMBL" id="PGTM01000298">
    <property type="protein sequence ID" value="PJF34695.1"/>
    <property type="molecule type" value="Genomic_DNA"/>
</dbReference>
<dbReference type="InterPro" id="IPR016181">
    <property type="entry name" value="Acyl_CoA_acyltransferase"/>
</dbReference>
<accession>A0A2M8PAX2</accession>
<organism evidence="2 3">
    <name type="scientific">Candidatus Thermofonsia Clade 1 bacterium</name>
    <dbReference type="NCBI Taxonomy" id="2364210"/>
    <lineage>
        <taxon>Bacteria</taxon>
        <taxon>Bacillati</taxon>
        <taxon>Chloroflexota</taxon>
        <taxon>Candidatus Thermofontia</taxon>
        <taxon>Candidatus Thermofonsia Clade 1</taxon>
    </lineage>
</organism>
<dbReference type="AlphaFoldDB" id="A0A2M8PYS6"/>
<reference evidence="3 4" key="1">
    <citation type="submission" date="2017-11" db="EMBL/GenBank/DDBJ databases">
        <title>Evolution of Phototrophy in the Chloroflexi Phylum Driven by Horizontal Gene Transfer.</title>
        <authorList>
            <person name="Ward L.M."/>
            <person name="Hemp J."/>
            <person name="Shih P.M."/>
            <person name="Mcglynn S.E."/>
            <person name="Fischer W."/>
        </authorList>
    </citation>
    <scope>NUCLEOTIDE SEQUENCE [LARGE SCALE GENOMIC DNA]</scope>
    <source>
        <strain evidence="2">CP1_1M</strain>
        <strain evidence="1">JP3_13</strain>
    </source>
</reference>
<dbReference type="EMBL" id="PGTL01000011">
    <property type="protein sequence ID" value="PJF42690.1"/>
    <property type="molecule type" value="Genomic_DNA"/>
</dbReference>
<evidence type="ECO:0000313" key="4">
    <source>
        <dbReference type="Proteomes" id="UP000229681"/>
    </source>
</evidence>
<gene>
    <name evidence="1" type="ORF">CUN49_14370</name>
    <name evidence="2" type="ORF">CUN50_03230</name>
</gene>
<evidence type="ECO:0000313" key="1">
    <source>
        <dbReference type="EMBL" id="PJF34695.1"/>
    </source>
</evidence>
<name>A0A2M8PYS6_9CHLR</name>